<accession>A0A822A4G8</accession>
<feature type="region of interest" description="Disordered" evidence="1">
    <location>
        <begin position="1"/>
        <end position="40"/>
    </location>
</feature>
<protein>
    <submittedName>
        <fullName evidence="2">Uncharacterized protein</fullName>
    </submittedName>
</protein>
<evidence type="ECO:0000313" key="2">
    <source>
        <dbReference type="EMBL" id="CAF4997788.1"/>
    </source>
</evidence>
<proteinExistence type="predicted"/>
<dbReference type="AlphaFoldDB" id="A0A822A4G8"/>
<sequence>MESPKSGSSTETQESKLLQSSDLPTPKPKPNRTRSFQSTVLRTQRLMNILKTMNTVGEIKRTSYIESNASESAQYQRRGAKTLEK</sequence>
<dbReference type="Proteomes" id="UP000663848">
    <property type="component" value="Unassembled WGS sequence"/>
</dbReference>
<feature type="non-terminal residue" evidence="2">
    <location>
        <position position="1"/>
    </location>
</feature>
<gene>
    <name evidence="2" type="ORF">QYT958_LOCUS37795</name>
</gene>
<name>A0A822A4G8_9BILA</name>
<evidence type="ECO:0000256" key="1">
    <source>
        <dbReference type="SAM" id="MobiDB-lite"/>
    </source>
</evidence>
<feature type="compositionally biased region" description="Polar residues" evidence="1">
    <location>
        <begin position="1"/>
        <end position="23"/>
    </location>
</feature>
<organism evidence="2 3">
    <name type="scientific">Rotaria socialis</name>
    <dbReference type="NCBI Taxonomy" id="392032"/>
    <lineage>
        <taxon>Eukaryota</taxon>
        <taxon>Metazoa</taxon>
        <taxon>Spiralia</taxon>
        <taxon>Gnathifera</taxon>
        <taxon>Rotifera</taxon>
        <taxon>Eurotatoria</taxon>
        <taxon>Bdelloidea</taxon>
        <taxon>Philodinida</taxon>
        <taxon>Philodinidae</taxon>
        <taxon>Rotaria</taxon>
    </lineage>
</organism>
<comment type="caution">
    <text evidence="2">The sequence shown here is derived from an EMBL/GenBank/DDBJ whole genome shotgun (WGS) entry which is preliminary data.</text>
</comment>
<reference evidence="2" key="1">
    <citation type="submission" date="2021-02" db="EMBL/GenBank/DDBJ databases">
        <authorList>
            <person name="Nowell W R."/>
        </authorList>
    </citation>
    <scope>NUCLEOTIDE SEQUENCE</scope>
</reference>
<evidence type="ECO:0000313" key="3">
    <source>
        <dbReference type="Proteomes" id="UP000663848"/>
    </source>
</evidence>
<dbReference type="EMBL" id="CAJOBR010032103">
    <property type="protein sequence ID" value="CAF4997788.1"/>
    <property type="molecule type" value="Genomic_DNA"/>
</dbReference>